<dbReference type="SUPFAM" id="SSF81411">
    <property type="entry name" value="Mitochondrial cytochrome c oxidase subunit VIa"/>
    <property type="match status" value="1"/>
</dbReference>
<evidence type="ECO:0000256" key="8">
    <source>
        <dbReference type="SAM" id="Phobius"/>
    </source>
</evidence>
<keyword evidence="8" id="KW-1133">Transmembrane helix</keyword>
<dbReference type="Gene3D" id="4.10.95.10">
    <property type="entry name" value="Cytochrome c oxidase, subunit VIa"/>
    <property type="match status" value="1"/>
</dbReference>
<evidence type="ECO:0000256" key="7">
    <source>
        <dbReference type="SAM" id="MobiDB-lite"/>
    </source>
</evidence>
<keyword evidence="8" id="KW-0812">Transmembrane</keyword>
<evidence type="ECO:0000313" key="9">
    <source>
        <dbReference type="EMBL" id="JAB84252.1"/>
    </source>
</evidence>
<dbReference type="AlphaFoldDB" id="V5I3D2"/>
<feature type="transmembrane region" description="Helical" evidence="8">
    <location>
        <begin position="35"/>
        <end position="54"/>
    </location>
</feature>
<dbReference type="GO" id="GO:0005743">
    <property type="term" value="C:mitochondrial inner membrane"/>
    <property type="evidence" value="ECO:0007669"/>
    <property type="project" value="UniProtKB-SubCell"/>
</dbReference>
<sequence length="137" mass="15855">FAQFLRYFSSSAIRYAKPGEAGNAHLAAQKMWRNLTFFVAFPAIGLCALNAYLAEQEHHKHFHRPEFKKYEYLYIRTKKFSLGRWQLGQTEWDLVYPPKPPKGVETDPVDPEKGVNRRERNRVSGLPAGTTKKREGT</sequence>
<feature type="compositionally biased region" description="Basic and acidic residues" evidence="7">
    <location>
        <begin position="102"/>
        <end position="122"/>
    </location>
</feature>
<feature type="non-terminal residue" evidence="9">
    <location>
        <position position="1"/>
    </location>
</feature>
<accession>V5I3D2</accession>
<evidence type="ECO:0000256" key="5">
    <source>
        <dbReference type="ARBA" id="ARBA00023136"/>
    </source>
</evidence>
<comment type="subcellular location">
    <subcellularLocation>
        <location evidence="1">Mitochondrion inner membrane</location>
    </subcellularLocation>
</comment>
<protein>
    <submittedName>
        <fullName evidence="9">Putative cytochrome c oxidase subunit via/cox13</fullName>
    </submittedName>
</protein>
<evidence type="ECO:0000256" key="3">
    <source>
        <dbReference type="ARBA" id="ARBA00022946"/>
    </source>
</evidence>
<reference evidence="9" key="1">
    <citation type="journal article" date="2015" name="Sci. Rep.">
        <title>Tissue- and time-dependent transcription in Ixodes ricinus salivary glands and midguts when blood feeding on the vertebrate host.</title>
        <authorList>
            <person name="Kotsyfakis M."/>
            <person name="Schwarz A."/>
            <person name="Erhart J."/>
            <person name="Ribeiro J.M."/>
        </authorList>
    </citation>
    <scope>NUCLEOTIDE SEQUENCE</scope>
    <source>
        <tissue evidence="9">Salivary gland and midgut</tissue>
    </source>
</reference>
<organism evidence="9">
    <name type="scientific">Ixodes ricinus</name>
    <name type="common">Common tick</name>
    <name type="synonym">Acarus ricinus</name>
    <dbReference type="NCBI Taxonomy" id="34613"/>
    <lineage>
        <taxon>Eukaryota</taxon>
        <taxon>Metazoa</taxon>
        <taxon>Ecdysozoa</taxon>
        <taxon>Arthropoda</taxon>
        <taxon>Chelicerata</taxon>
        <taxon>Arachnida</taxon>
        <taxon>Acari</taxon>
        <taxon>Parasitiformes</taxon>
        <taxon>Ixodida</taxon>
        <taxon>Ixodoidea</taxon>
        <taxon>Ixodidae</taxon>
        <taxon>Ixodinae</taxon>
        <taxon>Ixodes</taxon>
    </lineage>
</organism>
<dbReference type="InterPro" id="IPR036418">
    <property type="entry name" value="Cyt_c_oxidase_su6a_sf"/>
</dbReference>
<dbReference type="InterPro" id="IPR001349">
    <property type="entry name" value="Cyt_c_oxidase_su6a"/>
</dbReference>
<evidence type="ECO:0000256" key="2">
    <source>
        <dbReference type="ARBA" id="ARBA00022792"/>
    </source>
</evidence>
<dbReference type="GO" id="GO:0030234">
    <property type="term" value="F:enzyme regulator activity"/>
    <property type="evidence" value="ECO:0007669"/>
    <property type="project" value="TreeGrafter"/>
</dbReference>
<dbReference type="Pfam" id="PF02046">
    <property type="entry name" value="COX6A"/>
    <property type="match status" value="1"/>
</dbReference>
<dbReference type="PANTHER" id="PTHR11504">
    <property type="entry name" value="CYTOCHROME C OXIDASE POLYPEPTIDE VIA"/>
    <property type="match status" value="1"/>
</dbReference>
<comment type="similarity">
    <text evidence="6">Belongs to the cytochrome c oxidase subunit 6A family.</text>
</comment>
<dbReference type="PANTHER" id="PTHR11504:SF9">
    <property type="entry name" value="CYTOCHROME C OXIDASE SUBUNIT 6A-LIKE"/>
    <property type="match status" value="1"/>
</dbReference>
<evidence type="ECO:0000256" key="4">
    <source>
        <dbReference type="ARBA" id="ARBA00023128"/>
    </source>
</evidence>
<proteinExistence type="evidence at transcript level"/>
<feature type="region of interest" description="Disordered" evidence="7">
    <location>
        <begin position="96"/>
        <end position="137"/>
    </location>
</feature>
<keyword evidence="3" id="KW-0809">Transit peptide</keyword>
<name>V5I3D2_IXORI</name>
<keyword evidence="2" id="KW-0999">Mitochondrion inner membrane</keyword>
<evidence type="ECO:0000256" key="6">
    <source>
        <dbReference type="RuleBase" id="RU004396"/>
    </source>
</evidence>
<keyword evidence="4" id="KW-0496">Mitochondrion</keyword>
<keyword evidence="5 8" id="KW-0472">Membrane</keyword>
<evidence type="ECO:0000256" key="1">
    <source>
        <dbReference type="ARBA" id="ARBA00004273"/>
    </source>
</evidence>
<dbReference type="EMBL" id="GANP01000216">
    <property type="protein sequence ID" value="JAB84252.1"/>
    <property type="molecule type" value="mRNA"/>
</dbReference>
<dbReference type="GO" id="GO:0006123">
    <property type="term" value="P:mitochondrial electron transport, cytochrome c to oxygen"/>
    <property type="evidence" value="ECO:0007669"/>
    <property type="project" value="TreeGrafter"/>
</dbReference>